<dbReference type="SFLD" id="SFLDG00055">
    <property type="entry name" value="glucarate_dehydratase"/>
    <property type="match status" value="1"/>
</dbReference>
<dbReference type="InterPro" id="IPR034593">
    <property type="entry name" value="DgoD-like"/>
</dbReference>
<dbReference type="InterPro" id="IPR036849">
    <property type="entry name" value="Enolase-like_C_sf"/>
</dbReference>
<name>A0A367EJ66_9ACTN</name>
<dbReference type="InterPro" id="IPR013342">
    <property type="entry name" value="Mandelate_racemase_C"/>
</dbReference>
<accession>A0A367EJ66</accession>
<dbReference type="InterPro" id="IPR029065">
    <property type="entry name" value="Enolase_C-like"/>
</dbReference>
<dbReference type="SFLD" id="SFLDS00001">
    <property type="entry name" value="Enolase"/>
    <property type="match status" value="1"/>
</dbReference>
<dbReference type="Proteomes" id="UP000253507">
    <property type="component" value="Unassembled WGS sequence"/>
</dbReference>
<keyword evidence="6" id="KW-1185">Reference proteome</keyword>
<evidence type="ECO:0000256" key="3">
    <source>
        <dbReference type="ARBA" id="ARBA00011973"/>
    </source>
</evidence>
<dbReference type="Gene3D" id="3.20.20.120">
    <property type="entry name" value="Enolase-like C-terminal domain"/>
    <property type="match status" value="1"/>
</dbReference>
<dbReference type="Pfam" id="PF13378">
    <property type="entry name" value="MR_MLE_C"/>
    <property type="match status" value="1"/>
</dbReference>
<dbReference type="GO" id="GO:0008872">
    <property type="term" value="F:glucarate dehydratase activity"/>
    <property type="evidence" value="ECO:0007669"/>
    <property type="project" value="UniProtKB-EC"/>
</dbReference>
<dbReference type="SMART" id="SM00922">
    <property type="entry name" value="MR_MLE"/>
    <property type="match status" value="1"/>
</dbReference>
<feature type="domain" description="Mandelate racemase/muconate lactonizing enzyme C-terminal" evidence="4">
    <location>
        <begin position="171"/>
        <end position="265"/>
    </location>
</feature>
<dbReference type="RefSeq" id="WP_114016585.1">
    <property type="nucleotide sequence ID" value="NZ_QOIM01000036.1"/>
</dbReference>
<dbReference type="AlphaFoldDB" id="A0A367EJ66"/>
<evidence type="ECO:0000313" key="6">
    <source>
        <dbReference type="Proteomes" id="UP000253507"/>
    </source>
</evidence>
<protein>
    <recommendedName>
        <fullName evidence="3">glucarate dehydratase</fullName>
        <ecNumber evidence="3">4.2.1.40</ecNumber>
    </recommendedName>
</protein>
<evidence type="ECO:0000259" key="4">
    <source>
        <dbReference type="SMART" id="SM00922"/>
    </source>
</evidence>
<dbReference type="OrthoDB" id="193563at2"/>
<comment type="caution">
    <text evidence="5">The sequence shown here is derived from an EMBL/GenBank/DDBJ whole genome shotgun (WGS) entry which is preliminary data.</text>
</comment>
<comment type="pathway">
    <text evidence="2">Carbohydrate acid metabolism; D-glucarate degradation; 2,5-dioxopentanoate from D-glucarate: step 1/2.</text>
</comment>
<dbReference type="Pfam" id="PF02746">
    <property type="entry name" value="MR_MLE_N"/>
    <property type="match status" value="1"/>
</dbReference>
<sequence length="422" mass="45003">MKILEAVLTPVAFADPPLLNVMGVHEPFALRSVVQLRCEDGVVGLGESYGDAAFLGEARKVLPLLAGHDVFDLPGLHRTVARALADTVLTDEHGLIGGFSLRKTLSSVFSLFEVACLDAQGHCLGRPVADLLGGAARTRVEFCAYLFYKYGAHRGSGQGTGADPWGEILTPEQLVASARHMVGEYGFGSLKLKGGVFPPGQETEAVQALAEAFPGAPVRLDPNAAWTPGTAVEVARELDGVLEYLEDPTPGIEGMARVADAAAMPLATNMCLVGVDDIEPAFRARAVGVLLTDHHFWGGLRATQALSTTCESFGVSLSMHSNSHLGISLAAMVHVAAATAHLTYACDTHWPWKTADVIAPGALEFRDGAVRVPQTPGLGVEIDPDALARAHEDYVRCGLTKRDDTTYMRRYVPGFEPNIARW</sequence>
<proteinExistence type="predicted"/>
<reference evidence="5 6" key="1">
    <citation type="submission" date="2018-06" db="EMBL/GenBank/DDBJ databases">
        <title>Streptomyces reniochalinae sp. nov. and Streptomyces diacarnus sp. nov. from marine sponges.</title>
        <authorList>
            <person name="Li L."/>
        </authorList>
    </citation>
    <scope>NUCLEOTIDE SEQUENCE [LARGE SCALE GENOMIC DNA]</scope>
    <source>
        <strain evidence="5 6">LHW50302</strain>
    </source>
</reference>
<gene>
    <name evidence="5" type="ORF">DQ392_16320</name>
</gene>
<comment type="catalytic activity">
    <reaction evidence="1">
        <text>D-glucarate = 5-dehydro-4-deoxy-D-glucarate + H2O</text>
        <dbReference type="Rhea" id="RHEA:14573"/>
        <dbReference type="ChEBI" id="CHEBI:15377"/>
        <dbReference type="ChEBI" id="CHEBI:30612"/>
        <dbReference type="ChEBI" id="CHEBI:42819"/>
        <dbReference type="EC" id="4.2.1.40"/>
    </reaction>
</comment>
<organism evidence="5 6">
    <name type="scientific">Streptomyces reniochalinae</name>
    <dbReference type="NCBI Taxonomy" id="2250578"/>
    <lineage>
        <taxon>Bacteria</taxon>
        <taxon>Bacillati</taxon>
        <taxon>Actinomycetota</taxon>
        <taxon>Actinomycetes</taxon>
        <taxon>Kitasatosporales</taxon>
        <taxon>Streptomycetaceae</taxon>
        <taxon>Streptomyces</taxon>
    </lineage>
</organism>
<dbReference type="PANTHER" id="PTHR48080">
    <property type="entry name" value="D-GALACTONATE DEHYDRATASE-RELATED"/>
    <property type="match status" value="1"/>
</dbReference>
<dbReference type="EC" id="4.2.1.40" evidence="3"/>
<dbReference type="PANTHER" id="PTHR48080:SF4">
    <property type="entry name" value="GLUCARATE DEHYDRATASE"/>
    <property type="match status" value="1"/>
</dbReference>
<evidence type="ECO:0000256" key="2">
    <source>
        <dbReference type="ARBA" id="ARBA00005183"/>
    </source>
</evidence>
<evidence type="ECO:0000313" key="5">
    <source>
        <dbReference type="EMBL" id="RCG17675.1"/>
    </source>
</evidence>
<dbReference type="EMBL" id="QOIM01000036">
    <property type="protein sequence ID" value="RCG17675.1"/>
    <property type="molecule type" value="Genomic_DNA"/>
</dbReference>
<dbReference type="InterPro" id="IPR029017">
    <property type="entry name" value="Enolase-like_N"/>
</dbReference>
<dbReference type="Gene3D" id="3.30.390.10">
    <property type="entry name" value="Enolase-like, N-terminal domain"/>
    <property type="match status" value="1"/>
</dbReference>
<evidence type="ECO:0000256" key="1">
    <source>
        <dbReference type="ARBA" id="ARBA00001426"/>
    </source>
</evidence>
<dbReference type="SUPFAM" id="SSF54826">
    <property type="entry name" value="Enolase N-terminal domain-like"/>
    <property type="match status" value="1"/>
</dbReference>
<dbReference type="InterPro" id="IPR013341">
    <property type="entry name" value="Mandelate_racemase_N_dom"/>
</dbReference>
<dbReference type="SUPFAM" id="SSF51604">
    <property type="entry name" value="Enolase C-terminal domain-like"/>
    <property type="match status" value="1"/>
</dbReference>